<dbReference type="Pfam" id="PF13692">
    <property type="entry name" value="Glyco_trans_1_4"/>
    <property type="match status" value="1"/>
</dbReference>
<dbReference type="RefSeq" id="WP_250199715.1">
    <property type="nucleotide sequence ID" value="NZ_CP097636.1"/>
</dbReference>
<keyword evidence="1" id="KW-0328">Glycosyltransferase</keyword>
<dbReference type="SUPFAM" id="SSF53756">
    <property type="entry name" value="UDP-Glycosyltransferase/glycogen phosphorylase"/>
    <property type="match status" value="1"/>
</dbReference>
<evidence type="ECO:0000256" key="1">
    <source>
        <dbReference type="ARBA" id="ARBA00022676"/>
    </source>
</evidence>
<dbReference type="EMBL" id="CP097636">
    <property type="protein sequence ID" value="URI11521.1"/>
    <property type="molecule type" value="Genomic_DNA"/>
</dbReference>
<sequence length="418" mass="45988">MRALVVTHLDLDREPNQRTQHMLHMLAGHCEEVVVLYSVRAQGRGWRGLLHDALRHEVQPRTEGRLHYLRVHPWLNYAQALAHGLDDGMPDQPPTARPRRWLADLLSSAGALRDLAWLHGMRAAARRHAGGHFELALADGPWAGLVARGLQRQGRIGRLVYDDMDHVGGGQRLAWRRRWIERIEQRLVRQADVAVSAGPELAALRQRATGRQPAVLPNGADLARFAPPPVRTPHPPTALYMGRLEAARGVDLAIAAMARVRARLPQARLLVLGDGEPAYRQRLQLQVQALQLADAVQLLGPVPHARLPRWLREADVGIAAFRLSEQGRYAMPLKVAEYMAAGVPVVCTAGSAAAGWVQRTGAGLTSPFEADALADAILQLLQDPQRHAAARQAGLAAAQELAWPQVTARMWQLMQPAA</sequence>
<name>A0ABY4SDX6_AQUTE</name>
<keyword evidence="2" id="KW-0808">Transferase</keyword>
<dbReference type="Gene3D" id="3.40.50.2000">
    <property type="entry name" value="Glycogen Phosphorylase B"/>
    <property type="match status" value="2"/>
</dbReference>
<keyword evidence="4" id="KW-1185">Reference proteome</keyword>
<protein>
    <submittedName>
        <fullName evidence="3">Glycosyltransferase family 4 protein</fullName>
    </submittedName>
</protein>
<gene>
    <name evidence="3" type="ORF">MW290_21510</name>
</gene>
<evidence type="ECO:0000256" key="2">
    <source>
        <dbReference type="ARBA" id="ARBA00022679"/>
    </source>
</evidence>
<organism evidence="3 4">
    <name type="scientific">Aquincola tertiaricarbonis</name>
    <dbReference type="NCBI Taxonomy" id="391953"/>
    <lineage>
        <taxon>Bacteria</taxon>
        <taxon>Pseudomonadati</taxon>
        <taxon>Pseudomonadota</taxon>
        <taxon>Betaproteobacteria</taxon>
        <taxon>Burkholderiales</taxon>
        <taxon>Sphaerotilaceae</taxon>
        <taxon>Aquincola</taxon>
    </lineage>
</organism>
<dbReference type="PANTHER" id="PTHR12526">
    <property type="entry name" value="GLYCOSYLTRANSFERASE"/>
    <property type="match status" value="1"/>
</dbReference>
<proteinExistence type="predicted"/>
<reference evidence="3" key="1">
    <citation type="submission" date="2022-05" db="EMBL/GenBank/DDBJ databases">
        <title>An RpoN-dependent PEP-CTERM gene is involved in floc formation of an Aquincola tertiaricarbonis strain.</title>
        <authorList>
            <person name="Qiu D."/>
            <person name="Xia M."/>
        </authorList>
    </citation>
    <scope>NUCLEOTIDE SEQUENCE</scope>
    <source>
        <strain evidence="3">RN12</strain>
    </source>
</reference>
<dbReference type="CDD" id="cd03801">
    <property type="entry name" value="GT4_PimA-like"/>
    <property type="match status" value="1"/>
</dbReference>
<evidence type="ECO:0000313" key="3">
    <source>
        <dbReference type="EMBL" id="URI11521.1"/>
    </source>
</evidence>
<accession>A0ABY4SDX6</accession>
<evidence type="ECO:0000313" key="4">
    <source>
        <dbReference type="Proteomes" id="UP001056201"/>
    </source>
</evidence>
<dbReference type="Proteomes" id="UP001056201">
    <property type="component" value="Chromosome 2"/>
</dbReference>
<dbReference type="PANTHER" id="PTHR12526:SF510">
    <property type="entry name" value="D-INOSITOL 3-PHOSPHATE GLYCOSYLTRANSFERASE"/>
    <property type="match status" value="1"/>
</dbReference>